<organism evidence="2 3">
    <name type="scientific">Argiope bruennichi</name>
    <name type="common">Wasp spider</name>
    <name type="synonym">Aranea bruennichi</name>
    <dbReference type="NCBI Taxonomy" id="94029"/>
    <lineage>
        <taxon>Eukaryota</taxon>
        <taxon>Metazoa</taxon>
        <taxon>Ecdysozoa</taxon>
        <taxon>Arthropoda</taxon>
        <taxon>Chelicerata</taxon>
        <taxon>Arachnida</taxon>
        <taxon>Araneae</taxon>
        <taxon>Araneomorphae</taxon>
        <taxon>Entelegynae</taxon>
        <taxon>Araneoidea</taxon>
        <taxon>Araneidae</taxon>
        <taxon>Argiope</taxon>
    </lineage>
</organism>
<accession>A0A8T0E536</accession>
<keyword evidence="3" id="KW-1185">Reference proteome</keyword>
<evidence type="ECO:0008006" key="4">
    <source>
        <dbReference type="Google" id="ProtNLM"/>
    </source>
</evidence>
<protein>
    <recommendedName>
        <fullName evidence="4">DDE-1 domain-containing protein</fullName>
    </recommendedName>
</protein>
<reference evidence="2" key="1">
    <citation type="journal article" date="2020" name="bioRxiv">
        <title>Chromosome-level reference genome of the European wasp spider Argiope bruennichi: a resource for studies on range expansion and evolutionary adaptation.</title>
        <authorList>
            <person name="Sheffer M.M."/>
            <person name="Hoppe A."/>
            <person name="Krehenwinkel H."/>
            <person name="Uhl G."/>
            <person name="Kuss A.W."/>
            <person name="Jensen L."/>
            <person name="Jensen C."/>
            <person name="Gillespie R.G."/>
            <person name="Hoff K.J."/>
            <person name="Prost S."/>
        </authorList>
    </citation>
    <scope>NUCLEOTIDE SEQUENCE</scope>
</reference>
<feature type="region of interest" description="Disordered" evidence="1">
    <location>
        <begin position="216"/>
        <end position="245"/>
    </location>
</feature>
<dbReference type="EMBL" id="JABXBU010002230">
    <property type="protein sequence ID" value="KAF8766438.1"/>
    <property type="molecule type" value="Genomic_DNA"/>
</dbReference>
<feature type="compositionally biased region" description="Basic residues" evidence="1">
    <location>
        <begin position="218"/>
        <end position="231"/>
    </location>
</feature>
<reference evidence="2" key="2">
    <citation type="submission" date="2020-06" db="EMBL/GenBank/DDBJ databases">
        <authorList>
            <person name="Sheffer M."/>
        </authorList>
    </citation>
    <scope>NUCLEOTIDE SEQUENCE</scope>
</reference>
<proteinExistence type="predicted"/>
<sequence length="269" mass="30715">MKEEHFMHFAEHFVLYTKSTKERPTLLLLDNHDSHLPISALNYLKANGVVVLSFIPHCSQKQEPLDYSMYGLLKKYVNSTCDSWHRNNPGKTMKIYDIPGIIETVLPLATTESKITSGLATTEISPLNPDIFPDSEFFPSCVTDRPQPTSNISQSDSSNLYCICSNLMPTDPDETSKAEHERNGTQLLQVLSSPDPEVLIPHTVSPLEELWSLPKAGARQRTRKRKTKNWKVAKGEMQRKKTKFVRQIFHSKSEEEWRSPDDEDDVDEL</sequence>
<gene>
    <name evidence="2" type="ORF">HNY73_019502</name>
</gene>
<comment type="caution">
    <text evidence="2">The sequence shown here is derived from an EMBL/GenBank/DDBJ whole genome shotgun (WGS) entry which is preliminary data.</text>
</comment>
<evidence type="ECO:0000256" key="1">
    <source>
        <dbReference type="SAM" id="MobiDB-lite"/>
    </source>
</evidence>
<dbReference type="Proteomes" id="UP000807504">
    <property type="component" value="Unassembled WGS sequence"/>
</dbReference>
<evidence type="ECO:0000313" key="2">
    <source>
        <dbReference type="EMBL" id="KAF8766438.1"/>
    </source>
</evidence>
<evidence type="ECO:0000313" key="3">
    <source>
        <dbReference type="Proteomes" id="UP000807504"/>
    </source>
</evidence>
<dbReference type="AlphaFoldDB" id="A0A8T0E536"/>
<name>A0A8T0E536_ARGBR</name>